<name>A0AA38VN80_9PEZI</name>
<reference evidence="2" key="1">
    <citation type="submission" date="2022-07" db="EMBL/GenBank/DDBJ databases">
        <title>Fungi with potential for degradation of polypropylene.</title>
        <authorList>
            <person name="Gostincar C."/>
        </authorList>
    </citation>
    <scope>NUCLEOTIDE SEQUENCE</scope>
    <source>
        <strain evidence="2">EXF-13287</strain>
    </source>
</reference>
<gene>
    <name evidence="2" type="ORF">NKR19_g7198</name>
</gene>
<organism evidence="2 3">
    <name type="scientific">Coniochaeta hoffmannii</name>
    <dbReference type="NCBI Taxonomy" id="91930"/>
    <lineage>
        <taxon>Eukaryota</taxon>
        <taxon>Fungi</taxon>
        <taxon>Dikarya</taxon>
        <taxon>Ascomycota</taxon>
        <taxon>Pezizomycotina</taxon>
        <taxon>Sordariomycetes</taxon>
        <taxon>Sordariomycetidae</taxon>
        <taxon>Coniochaetales</taxon>
        <taxon>Coniochaetaceae</taxon>
        <taxon>Coniochaeta</taxon>
    </lineage>
</organism>
<feature type="region of interest" description="Disordered" evidence="1">
    <location>
        <begin position="47"/>
        <end position="190"/>
    </location>
</feature>
<proteinExistence type="predicted"/>
<evidence type="ECO:0000313" key="2">
    <source>
        <dbReference type="EMBL" id="KAJ9142528.1"/>
    </source>
</evidence>
<feature type="compositionally biased region" description="Basic and acidic residues" evidence="1">
    <location>
        <begin position="159"/>
        <end position="170"/>
    </location>
</feature>
<protein>
    <submittedName>
        <fullName evidence="2">Uncharacterized protein</fullName>
    </submittedName>
</protein>
<evidence type="ECO:0000313" key="3">
    <source>
        <dbReference type="Proteomes" id="UP001174691"/>
    </source>
</evidence>
<dbReference type="EMBL" id="JANBVN010000122">
    <property type="protein sequence ID" value="KAJ9142528.1"/>
    <property type="molecule type" value="Genomic_DNA"/>
</dbReference>
<comment type="caution">
    <text evidence="2">The sequence shown here is derived from an EMBL/GenBank/DDBJ whole genome shotgun (WGS) entry which is preliminary data.</text>
</comment>
<keyword evidence="3" id="KW-1185">Reference proteome</keyword>
<feature type="compositionally biased region" description="Polar residues" evidence="1">
    <location>
        <begin position="181"/>
        <end position="190"/>
    </location>
</feature>
<dbReference type="AlphaFoldDB" id="A0AA38VN80"/>
<sequence>MAPPEEQLREIANNAEQDVNTYQAKTGAARGRDIDEAGVDTRVEKHFEGAHVSYEPDQVTNASYDRRIPPEEGGDTDHRGRLATGRYYEGPGGPETKAQLKARDRGGDNDNDVVSESVLDVEDTGKRRGGYNEAYDQGADATRSNVGRNPPGVGGSHFRGGEWDRPERVPDQGADMGNIPPENQRQNTKS</sequence>
<evidence type="ECO:0000256" key="1">
    <source>
        <dbReference type="SAM" id="MobiDB-lite"/>
    </source>
</evidence>
<dbReference type="Proteomes" id="UP001174691">
    <property type="component" value="Unassembled WGS sequence"/>
</dbReference>
<accession>A0AA38VN80</accession>
<feature type="compositionally biased region" description="Basic and acidic residues" evidence="1">
    <location>
        <begin position="64"/>
        <end position="80"/>
    </location>
</feature>